<dbReference type="PROSITE" id="PS50928">
    <property type="entry name" value="ABC_TM1"/>
    <property type="match status" value="1"/>
</dbReference>
<protein>
    <submittedName>
        <fullName evidence="10">ABC transporter permease subunit</fullName>
    </submittedName>
</protein>
<gene>
    <name evidence="10" type="ORF">AB1471_14705</name>
</gene>
<dbReference type="RefSeq" id="WP_367780528.1">
    <property type="nucleotide sequence ID" value="NZ_JBFMIA010000021.1"/>
</dbReference>
<dbReference type="InterPro" id="IPR035906">
    <property type="entry name" value="MetI-like_sf"/>
</dbReference>
<comment type="subcellular location">
    <subcellularLocation>
        <location evidence="1">Cell inner membrane</location>
        <topology evidence="1">Multi-pass membrane protein</topology>
    </subcellularLocation>
    <subcellularLocation>
        <location evidence="8">Cell membrane</location>
        <topology evidence="8">Multi-pass membrane protein</topology>
    </subcellularLocation>
</comment>
<keyword evidence="5 8" id="KW-0812">Transmembrane</keyword>
<keyword evidence="11" id="KW-1185">Reference proteome</keyword>
<feature type="transmembrane region" description="Helical" evidence="8">
    <location>
        <begin position="228"/>
        <end position="253"/>
    </location>
</feature>
<evidence type="ECO:0000256" key="7">
    <source>
        <dbReference type="ARBA" id="ARBA00023136"/>
    </source>
</evidence>
<organism evidence="10 11">
    <name type="scientific">Jeotgalibacillus marinus</name>
    <dbReference type="NCBI Taxonomy" id="86667"/>
    <lineage>
        <taxon>Bacteria</taxon>
        <taxon>Bacillati</taxon>
        <taxon>Bacillota</taxon>
        <taxon>Bacilli</taxon>
        <taxon>Bacillales</taxon>
        <taxon>Caryophanaceae</taxon>
        <taxon>Jeotgalibacillus</taxon>
    </lineage>
</organism>
<dbReference type="CDD" id="cd06261">
    <property type="entry name" value="TM_PBP2"/>
    <property type="match status" value="1"/>
</dbReference>
<name>A0ABV3Q6T7_9BACL</name>
<evidence type="ECO:0000256" key="5">
    <source>
        <dbReference type="ARBA" id="ARBA00022692"/>
    </source>
</evidence>
<evidence type="ECO:0000313" key="10">
    <source>
        <dbReference type="EMBL" id="MEW9503039.1"/>
    </source>
</evidence>
<dbReference type="InterPro" id="IPR000515">
    <property type="entry name" value="MetI-like"/>
</dbReference>
<dbReference type="Proteomes" id="UP001556040">
    <property type="component" value="Unassembled WGS sequence"/>
</dbReference>
<feature type="transmembrane region" description="Helical" evidence="8">
    <location>
        <begin position="97"/>
        <end position="117"/>
    </location>
</feature>
<keyword evidence="4" id="KW-0997">Cell inner membrane</keyword>
<evidence type="ECO:0000256" key="8">
    <source>
        <dbReference type="RuleBase" id="RU363032"/>
    </source>
</evidence>
<dbReference type="PANTHER" id="PTHR43357:SF4">
    <property type="entry name" value="INNER MEMBRANE ABC TRANSPORTER PERMEASE PROTEIN YDCV"/>
    <property type="match status" value="1"/>
</dbReference>
<keyword evidence="7 8" id="KW-0472">Membrane</keyword>
<sequence>MKKFLFYSLTILFFLGPAVLLLFKSVTPVWKWGEPFHFNWTSRGWESFFMDPRIVQALSLSLMIALVVTFINLWIAIPAGKALSHTNFKGKSMIETFLVLPLFIPVLAAALGLHVTMIRLGIANHWFGVVIVHLVPTVPYSIKVMKAGYDRLGSGMLEQAKMLGARPFHVFRTIELPMLMPSVRSVVFLIVTISMSQYVLTAVIGGGNVITLPIIYYPFLQSVDDTVMAAFSIAFAVLPVVAVLIVELVSKWLRTNMSFRSRRSS</sequence>
<feature type="transmembrane region" description="Helical" evidence="8">
    <location>
        <begin position="186"/>
        <end position="216"/>
    </location>
</feature>
<dbReference type="PANTHER" id="PTHR43357">
    <property type="entry name" value="INNER MEMBRANE ABC TRANSPORTER PERMEASE PROTEIN YDCV"/>
    <property type="match status" value="1"/>
</dbReference>
<evidence type="ECO:0000256" key="6">
    <source>
        <dbReference type="ARBA" id="ARBA00022989"/>
    </source>
</evidence>
<dbReference type="Pfam" id="PF00528">
    <property type="entry name" value="BPD_transp_1"/>
    <property type="match status" value="1"/>
</dbReference>
<evidence type="ECO:0000256" key="1">
    <source>
        <dbReference type="ARBA" id="ARBA00004429"/>
    </source>
</evidence>
<evidence type="ECO:0000256" key="4">
    <source>
        <dbReference type="ARBA" id="ARBA00022519"/>
    </source>
</evidence>
<keyword evidence="6 8" id="KW-1133">Transmembrane helix</keyword>
<dbReference type="Gene3D" id="1.10.3720.10">
    <property type="entry name" value="MetI-like"/>
    <property type="match status" value="1"/>
</dbReference>
<keyword evidence="2 8" id="KW-0813">Transport</keyword>
<evidence type="ECO:0000256" key="3">
    <source>
        <dbReference type="ARBA" id="ARBA00022475"/>
    </source>
</evidence>
<comment type="caution">
    <text evidence="10">The sequence shown here is derived from an EMBL/GenBank/DDBJ whole genome shotgun (WGS) entry which is preliminary data.</text>
</comment>
<evidence type="ECO:0000313" key="11">
    <source>
        <dbReference type="Proteomes" id="UP001556040"/>
    </source>
</evidence>
<evidence type="ECO:0000259" key="9">
    <source>
        <dbReference type="PROSITE" id="PS50928"/>
    </source>
</evidence>
<feature type="transmembrane region" description="Helical" evidence="8">
    <location>
        <begin position="55"/>
        <end position="77"/>
    </location>
</feature>
<feature type="transmembrane region" description="Helical" evidence="8">
    <location>
        <begin position="123"/>
        <end position="142"/>
    </location>
</feature>
<comment type="similarity">
    <text evidence="8">Belongs to the binding-protein-dependent transport system permease family.</text>
</comment>
<dbReference type="EMBL" id="JBFMIA010000021">
    <property type="protein sequence ID" value="MEW9503039.1"/>
    <property type="molecule type" value="Genomic_DNA"/>
</dbReference>
<keyword evidence="3" id="KW-1003">Cell membrane</keyword>
<proteinExistence type="inferred from homology"/>
<reference evidence="10 11" key="1">
    <citation type="journal article" date="1979" name="Int. J. Syst. Evol. Microbiol.">
        <title>Bacillus globisporus subsp. marinus subsp. nov.</title>
        <authorList>
            <person name="Liu H."/>
        </authorList>
    </citation>
    <scope>NUCLEOTIDE SEQUENCE [LARGE SCALE GENOMIC DNA]</scope>
    <source>
        <strain evidence="10 11">DSM 1297</strain>
    </source>
</reference>
<feature type="domain" description="ABC transmembrane type-1" evidence="9">
    <location>
        <begin position="58"/>
        <end position="250"/>
    </location>
</feature>
<dbReference type="SUPFAM" id="SSF161098">
    <property type="entry name" value="MetI-like"/>
    <property type="match status" value="1"/>
</dbReference>
<accession>A0ABV3Q6T7</accession>
<evidence type="ECO:0000256" key="2">
    <source>
        <dbReference type="ARBA" id="ARBA00022448"/>
    </source>
</evidence>